<protein>
    <submittedName>
        <fullName evidence="1">Uncharacterized protein</fullName>
    </submittedName>
</protein>
<accession>G7YC85</accession>
<dbReference type="Proteomes" id="UP000008909">
    <property type="component" value="Unassembled WGS sequence"/>
</dbReference>
<organism evidence="1 2">
    <name type="scientific">Clonorchis sinensis</name>
    <name type="common">Chinese liver fluke</name>
    <dbReference type="NCBI Taxonomy" id="79923"/>
    <lineage>
        <taxon>Eukaryota</taxon>
        <taxon>Metazoa</taxon>
        <taxon>Spiralia</taxon>
        <taxon>Lophotrochozoa</taxon>
        <taxon>Platyhelminthes</taxon>
        <taxon>Trematoda</taxon>
        <taxon>Digenea</taxon>
        <taxon>Opisthorchiida</taxon>
        <taxon>Opisthorchiata</taxon>
        <taxon>Opisthorchiidae</taxon>
        <taxon>Clonorchis</taxon>
    </lineage>
</organism>
<gene>
    <name evidence="1" type="ORF">CLF_104735</name>
</gene>
<proteinExistence type="predicted"/>
<evidence type="ECO:0000313" key="1">
    <source>
        <dbReference type="EMBL" id="GAA50569.1"/>
    </source>
</evidence>
<dbReference type="EMBL" id="DF143058">
    <property type="protein sequence ID" value="GAA50569.1"/>
    <property type="molecule type" value="Genomic_DNA"/>
</dbReference>
<sequence>MSHKCSMHAMEAPGDSDSPKAGVLWMENIKKAHEPKPSKQGCTSPILIYKAIKLGNTVYYTGPLFEEHRPRCTMAYVNRPVPVVWCVRPSAARMWHIRPTDVMFGYQERLVPGQSAHHGGFILSNTPADLSHTLHPFFSDVGCLPETRMEYTSTKFERTAPPFSRFHLLTAGWKSSAGNMLDGDVVLINRANRTSYTDLNLWKRLDWVRGCGRYFEESSCGSAITLGMTVPCHHCTDMLRFMDSPVTVFNGATIGEGIHSSVAAGSGQMTNGTSPIQLQTNSNGALFGFPELKARLRTTGDGRYTRGTGGVSYQIFYPVGGKARPVKQASHFEQANSPWRRRVAEANETSTTFWDTGVEWRCSEPVYYGQTKTKHWSERQLLSDKNKNRLWKLGRNTRSSVSIRGTVSVRCDLELTVVSQIRDGRMSNILLRHTNSLKVYKKRSDVGPIELLEVHASKAGEACVSVGVRRGIVLYSNKYGLFWMLGQPGSIPALVLPSGRNGTEGTGRMLQLNERTLVDCHTEHVDVTPRVIQFAALPPIQMEAGSPELIQLPRSEKNYALDICERMPLEYFDSTDLQVVTLKAIRHHRGFVSYIRSEGSVTDTVTLRPSKAVLAFAILRRLRHQKVYRLPSDIACIRLQYRMCRCAAPGLSAAVDRTAGTSSGLEPLPIQNYI</sequence>
<dbReference type="AlphaFoldDB" id="G7YC85"/>
<reference key="2">
    <citation type="submission" date="2011-10" db="EMBL/GenBank/DDBJ databases">
        <title>The genome and transcriptome sequence of Clonorchis sinensis provide insights into the carcinogenic liver fluke.</title>
        <authorList>
            <person name="Wang X."/>
            <person name="Huang Y."/>
            <person name="Chen W."/>
            <person name="Liu H."/>
            <person name="Guo L."/>
            <person name="Chen Y."/>
            <person name="Luo F."/>
            <person name="Zhou W."/>
            <person name="Sun J."/>
            <person name="Mao Q."/>
            <person name="Liang P."/>
            <person name="Zhou C."/>
            <person name="Tian Y."/>
            <person name="Men J."/>
            <person name="Lv X."/>
            <person name="Huang L."/>
            <person name="Zhou J."/>
            <person name="Hu Y."/>
            <person name="Li R."/>
            <person name="Zhang F."/>
            <person name="Lei H."/>
            <person name="Li X."/>
            <person name="Hu X."/>
            <person name="Liang C."/>
            <person name="Xu J."/>
            <person name="Wu Z."/>
            <person name="Yu X."/>
        </authorList>
    </citation>
    <scope>NUCLEOTIDE SEQUENCE</scope>
    <source>
        <strain>Henan</strain>
    </source>
</reference>
<reference evidence="1" key="1">
    <citation type="journal article" date="2011" name="Genome Biol.">
        <title>The draft genome of the carcinogenic human liver fluke Clonorchis sinensis.</title>
        <authorList>
            <person name="Wang X."/>
            <person name="Chen W."/>
            <person name="Huang Y."/>
            <person name="Sun J."/>
            <person name="Men J."/>
            <person name="Liu H."/>
            <person name="Luo F."/>
            <person name="Guo L."/>
            <person name="Lv X."/>
            <person name="Deng C."/>
            <person name="Zhou C."/>
            <person name="Fan Y."/>
            <person name="Li X."/>
            <person name="Huang L."/>
            <person name="Hu Y."/>
            <person name="Liang C."/>
            <person name="Hu X."/>
            <person name="Xu J."/>
            <person name="Yu X."/>
        </authorList>
    </citation>
    <scope>NUCLEOTIDE SEQUENCE [LARGE SCALE GENOMIC DNA]</scope>
    <source>
        <strain evidence="1">Henan</strain>
    </source>
</reference>
<evidence type="ECO:0000313" key="2">
    <source>
        <dbReference type="Proteomes" id="UP000008909"/>
    </source>
</evidence>
<keyword evidence="2" id="KW-1185">Reference proteome</keyword>
<name>G7YC85_CLOSI</name>